<accession>A0A1F7VC76</accession>
<name>A0A1F7VC76_9BACT</name>
<sequence>MFMTLGKWENLSSEDVVLMDNETVRQLRSKQFSFPLTPEAFDHFFYACDALWLHSGDPKDPHAELTSGKCSNGFVDTLRVLRYTNLCELMARQIVDCLHKMSHPLIKKVGKVDWIIGSDHASAVFSYEVARRLGCQHDFTEKGSNNTQVWKRFQIDPNEVVLQVEELVTTTTTLSRVRSGVRFGNPTPVQFAPLVFTLVHRSKEFEFEGTPIHYVRHYDIDTWEPKDCPLCAAGSKRLKPKANWAELTGKIK</sequence>
<comment type="caution">
    <text evidence="1">The sequence shown here is derived from an EMBL/GenBank/DDBJ whole genome shotgun (WGS) entry which is preliminary data.</text>
</comment>
<evidence type="ECO:0008006" key="3">
    <source>
        <dbReference type="Google" id="ProtNLM"/>
    </source>
</evidence>
<dbReference type="InterPro" id="IPR029057">
    <property type="entry name" value="PRTase-like"/>
</dbReference>
<evidence type="ECO:0000313" key="1">
    <source>
        <dbReference type="EMBL" id="OGL88055.1"/>
    </source>
</evidence>
<dbReference type="EMBL" id="MGEQ01000002">
    <property type="protein sequence ID" value="OGL88055.1"/>
    <property type="molecule type" value="Genomic_DNA"/>
</dbReference>
<dbReference type="Proteomes" id="UP000176593">
    <property type="component" value="Unassembled WGS sequence"/>
</dbReference>
<dbReference type="SUPFAM" id="SSF53271">
    <property type="entry name" value="PRTase-like"/>
    <property type="match status" value="1"/>
</dbReference>
<dbReference type="AlphaFoldDB" id="A0A1F7VC76"/>
<protein>
    <recommendedName>
        <fullName evidence="3">Phosphoribosyltransferase domain-containing protein</fullName>
    </recommendedName>
</protein>
<organism evidence="1 2">
    <name type="scientific">Candidatus Uhrbacteria bacterium RIFCSPLOWO2_02_FULL_48_18</name>
    <dbReference type="NCBI Taxonomy" id="1802408"/>
    <lineage>
        <taxon>Bacteria</taxon>
        <taxon>Candidatus Uhriibacteriota</taxon>
    </lineage>
</organism>
<reference evidence="1 2" key="1">
    <citation type="journal article" date="2016" name="Nat. Commun.">
        <title>Thousands of microbial genomes shed light on interconnected biogeochemical processes in an aquifer system.</title>
        <authorList>
            <person name="Anantharaman K."/>
            <person name="Brown C.T."/>
            <person name="Hug L.A."/>
            <person name="Sharon I."/>
            <person name="Castelle C.J."/>
            <person name="Probst A.J."/>
            <person name="Thomas B.C."/>
            <person name="Singh A."/>
            <person name="Wilkins M.J."/>
            <person name="Karaoz U."/>
            <person name="Brodie E.L."/>
            <person name="Williams K.H."/>
            <person name="Hubbard S.S."/>
            <person name="Banfield J.F."/>
        </authorList>
    </citation>
    <scope>NUCLEOTIDE SEQUENCE [LARGE SCALE GENOMIC DNA]</scope>
</reference>
<evidence type="ECO:0000313" key="2">
    <source>
        <dbReference type="Proteomes" id="UP000176593"/>
    </source>
</evidence>
<gene>
    <name evidence="1" type="ORF">A3I41_03030</name>
</gene>
<dbReference type="Gene3D" id="3.40.50.2020">
    <property type="match status" value="1"/>
</dbReference>
<proteinExistence type="predicted"/>